<dbReference type="EMBL" id="JPDN02000024">
    <property type="protein sequence ID" value="PON24233.1"/>
    <property type="molecule type" value="Genomic_DNA"/>
</dbReference>
<dbReference type="GeneID" id="29984404"/>
<dbReference type="AlphaFoldDB" id="A0A2P4ZIY4"/>
<dbReference type="Proteomes" id="UP000054821">
    <property type="component" value="Unassembled WGS sequence"/>
</dbReference>
<gene>
    <name evidence="2" type="ORF">TGAM01_v206921</name>
</gene>
<comment type="caution">
    <text evidence="2">The sequence shown here is derived from an EMBL/GenBank/DDBJ whole genome shotgun (WGS) entry which is preliminary data.</text>
</comment>
<feature type="region of interest" description="Disordered" evidence="1">
    <location>
        <begin position="15"/>
        <end position="54"/>
    </location>
</feature>
<evidence type="ECO:0000313" key="2">
    <source>
        <dbReference type="EMBL" id="PON24233.1"/>
    </source>
</evidence>
<feature type="compositionally biased region" description="Acidic residues" evidence="1">
    <location>
        <begin position="31"/>
        <end position="54"/>
    </location>
</feature>
<accession>A0A2P4ZIY4</accession>
<dbReference type="RefSeq" id="XP_018662436.1">
    <property type="nucleotide sequence ID" value="XM_018804321.1"/>
</dbReference>
<protein>
    <submittedName>
        <fullName evidence="2">Uncharacterized protein</fullName>
    </submittedName>
</protein>
<organism evidence="2 3">
    <name type="scientific">Trichoderma gamsii</name>
    <dbReference type="NCBI Taxonomy" id="398673"/>
    <lineage>
        <taxon>Eukaryota</taxon>
        <taxon>Fungi</taxon>
        <taxon>Dikarya</taxon>
        <taxon>Ascomycota</taxon>
        <taxon>Pezizomycotina</taxon>
        <taxon>Sordariomycetes</taxon>
        <taxon>Hypocreomycetidae</taxon>
        <taxon>Hypocreales</taxon>
        <taxon>Hypocreaceae</taxon>
        <taxon>Trichoderma</taxon>
    </lineage>
</organism>
<sequence>MPRARYKRKCVVATASRARKRNRADPPAAEDVQETDDDETQEQELEDEAETESAAEEIRAECETLIRQAFDEIGMDVDSYRVCFDACVEKAVNTGIVHATSWSRWGGYKNFNFKMTCVAVLCKTTGKLHCPTAPAMVVAYVLLRVRKIPIQEDALAHSMLRNNPDAILMLQDTFEQPSSWPPMKRNRVREQGQFANVAVATHFDSGNLHRGQLLLKSKSQEASDAAPESDQTYEEVQVTCTVTRQEAEQALEGIIELLRNLETPESSLLKHLTLPRLKVLSVHDKRLVLLWVNSSNPELFLGWKKETQEDLEQYQWTETVKRKLPVTRTGDPGETAFQRMEESAKTGRNPSNPDDLALLRRIFEDQERRGIDPAFYQKMSQWMSRIEHKVDEQAATTAKVLKKMDKLDLVDEQVTGQAANSAKVLKRLGLMMAKLNETPEPTTEDAESCHSGDSLMDTAIKDSFWDDEEWRD</sequence>
<proteinExistence type="predicted"/>
<evidence type="ECO:0000313" key="3">
    <source>
        <dbReference type="Proteomes" id="UP000054821"/>
    </source>
</evidence>
<name>A0A2P4ZIY4_9HYPO</name>
<evidence type="ECO:0000256" key="1">
    <source>
        <dbReference type="SAM" id="MobiDB-lite"/>
    </source>
</evidence>
<reference evidence="2 3" key="1">
    <citation type="journal article" date="2016" name="Genome Announc.">
        <title>Draft Whole-Genome Sequence of Trichoderma gamsii T6085, a Promising Biocontrol Agent of Fusarium Head Blight on Wheat.</title>
        <authorList>
            <person name="Baroncelli R."/>
            <person name="Zapparata A."/>
            <person name="Piaggeschi G."/>
            <person name="Sarrocco S."/>
            <person name="Vannacci G."/>
        </authorList>
    </citation>
    <scope>NUCLEOTIDE SEQUENCE [LARGE SCALE GENOMIC DNA]</scope>
    <source>
        <strain evidence="2 3">T6085</strain>
    </source>
</reference>
<keyword evidence="3" id="KW-1185">Reference proteome</keyword>